<reference evidence="2 3" key="1">
    <citation type="submission" date="2019-03" db="EMBL/GenBank/DDBJ databases">
        <title>Alkanindiges illinoisensis: a potential pathogenic isolated from ascites of a gastric cancer patient with abdominal metastasis.</title>
        <authorList>
            <person name="Hu X."/>
            <person name="Yang B."/>
            <person name="Yan X."/>
            <person name="Lin L."/>
            <person name="Zhao H."/>
            <person name="Zhou F."/>
            <person name="Su B."/>
            <person name="Chen J."/>
            <person name="Rui Y."/>
            <person name="Wang Q."/>
            <person name="Zheng L."/>
        </authorList>
    </citation>
    <scope>NUCLEOTIDE SEQUENCE [LARGE SCALE GENOMIC DNA]</scope>
    <source>
        <strain evidence="2 3">NFYY 23406</strain>
    </source>
</reference>
<dbReference type="AlphaFoldDB" id="A0A4Y7XAG2"/>
<keyword evidence="1" id="KW-0472">Membrane</keyword>
<protein>
    <submittedName>
        <fullName evidence="2">Uncharacterized protein</fullName>
    </submittedName>
</protein>
<evidence type="ECO:0000313" key="3">
    <source>
        <dbReference type="Proteomes" id="UP000297834"/>
    </source>
</evidence>
<keyword evidence="1" id="KW-1133">Transmembrane helix</keyword>
<sequence>MTEIIKLFHLGFWRFELVFLLIVLGIFLNYFSIRRAYQKYPLNQMGNKVIWVFAFLFGGLMGLFLYEVNSNFVSYISLCLWAPYMSVRKGFYSIGR</sequence>
<dbReference type="Proteomes" id="UP000297834">
    <property type="component" value="Unassembled WGS sequence"/>
</dbReference>
<feature type="transmembrane region" description="Helical" evidence="1">
    <location>
        <begin position="45"/>
        <end position="66"/>
    </location>
</feature>
<name>A0A4Y7XAG2_9GAMM</name>
<gene>
    <name evidence="2" type="ORF">E2B99_10350</name>
</gene>
<feature type="transmembrane region" description="Helical" evidence="1">
    <location>
        <begin position="12"/>
        <end position="33"/>
    </location>
</feature>
<comment type="caution">
    <text evidence="2">The sequence shown here is derived from an EMBL/GenBank/DDBJ whole genome shotgun (WGS) entry which is preliminary data.</text>
</comment>
<keyword evidence="1" id="KW-0812">Transmembrane</keyword>
<dbReference type="EMBL" id="SNTY01000047">
    <property type="protein sequence ID" value="TEU24957.1"/>
    <property type="molecule type" value="Genomic_DNA"/>
</dbReference>
<dbReference type="RefSeq" id="WP_134244873.1">
    <property type="nucleotide sequence ID" value="NZ_SNTY01000047.1"/>
</dbReference>
<proteinExistence type="predicted"/>
<evidence type="ECO:0000256" key="1">
    <source>
        <dbReference type="SAM" id="Phobius"/>
    </source>
</evidence>
<keyword evidence="3" id="KW-1185">Reference proteome</keyword>
<organism evidence="2 3">
    <name type="scientific">Alkanindiges illinoisensis</name>
    <dbReference type="NCBI Taxonomy" id="197183"/>
    <lineage>
        <taxon>Bacteria</taxon>
        <taxon>Pseudomonadati</taxon>
        <taxon>Pseudomonadota</taxon>
        <taxon>Gammaproteobacteria</taxon>
        <taxon>Moraxellales</taxon>
        <taxon>Moraxellaceae</taxon>
        <taxon>Alkanindiges</taxon>
    </lineage>
</organism>
<accession>A0A4Y7XAG2</accession>
<evidence type="ECO:0000313" key="2">
    <source>
        <dbReference type="EMBL" id="TEU24957.1"/>
    </source>
</evidence>